<name>K6V0Q7_PLACD</name>
<sequence>MTILYELYDLHYKLKSSHENGVNGVCYTFGLMIKKYNDLKKYELKDVELIEKILYLNKLTESSNLHFENICPDKKRDLNVSYLYLTNLKDDIIKRREEEEALQERLRKEREQAQLELERAQQNDVLLSKLIVQEGESVNSIFSTEQEYLKKYILTDMGKPLIVGQKKDFEQSKAKNNLLENHQVSEVYTPGLIGSFQNTISEIKRDIEPAP</sequence>
<protein>
    <submittedName>
        <fullName evidence="2">Uncharacterized protein</fullName>
    </submittedName>
</protein>
<gene>
    <name evidence="2" type="ORF">PCYB_006680</name>
</gene>
<dbReference type="GeneID" id="14696461"/>
<accession>K6V0Q7</accession>
<organism evidence="2 3">
    <name type="scientific">Plasmodium cynomolgi (strain B)</name>
    <dbReference type="NCBI Taxonomy" id="1120755"/>
    <lineage>
        <taxon>Eukaryota</taxon>
        <taxon>Sar</taxon>
        <taxon>Alveolata</taxon>
        <taxon>Apicomplexa</taxon>
        <taxon>Aconoidasida</taxon>
        <taxon>Haemosporida</taxon>
        <taxon>Plasmodiidae</taxon>
        <taxon>Plasmodium</taxon>
        <taxon>Plasmodium (Plasmodium)</taxon>
    </lineage>
</organism>
<evidence type="ECO:0000313" key="3">
    <source>
        <dbReference type="Proteomes" id="UP000006319"/>
    </source>
</evidence>
<dbReference type="EMBL" id="DF158169">
    <property type="protein sequence ID" value="GAB69919.1"/>
    <property type="molecule type" value="Genomic_DNA"/>
</dbReference>
<dbReference type="Proteomes" id="UP000006319">
    <property type="component" value="Unassembled WGS sequence"/>
</dbReference>
<dbReference type="RefSeq" id="XP_004228137.1">
    <property type="nucleotide sequence ID" value="XM_004228089.1"/>
</dbReference>
<evidence type="ECO:0000313" key="2">
    <source>
        <dbReference type="EMBL" id="GAB69919.1"/>
    </source>
</evidence>
<dbReference type="KEGG" id="pcy:PCYB_006680"/>
<keyword evidence="3" id="KW-1185">Reference proteome</keyword>
<keyword evidence="1" id="KW-0175">Coiled coil</keyword>
<feature type="non-terminal residue" evidence="2">
    <location>
        <position position="211"/>
    </location>
</feature>
<feature type="coiled-coil region" evidence="1">
    <location>
        <begin position="85"/>
        <end position="123"/>
    </location>
</feature>
<dbReference type="OrthoDB" id="388250at2759"/>
<reference evidence="2 3" key="1">
    <citation type="journal article" date="2012" name="Nat. Genet.">
        <title>Plasmodium cynomolgi genome sequences provide insight into Plasmodium vivax and the monkey malaria clade.</title>
        <authorList>
            <person name="Tachibana S."/>
            <person name="Sullivan S.A."/>
            <person name="Kawai S."/>
            <person name="Nakamura S."/>
            <person name="Kim H.R."/>
            <person name="Goto N."/>
            <person name="Arisue N."/>
            <person name="Palacpac N.M.Q."/>
            <person name="Honma H."/>
            <person name="Yagi M."/>
            <person name="Tougan T."/>
            <person name="Katakai Y."/>
            <person name="Kaneko O."/>
            <person name="Mita T."/>
            <person name="Kita K."/>
            <person name="Yasutomi Y."/>
            <person name="Sutton P.L."/>
            <person name="Shakhbatyan R."/>
            <person name="Horii T."/>
            <person name="Yasunaga T."/>
            <person name="Barnwell J.W."/>
            <person name="Escalante A.A."/>
            <person name="Carlton J.M."/>
            <person name="Tanabe K."/>
        </authorList>
    </citation>
    <scope>NUCLEOTIDE SEQUENCE [LARGE SCALE GENOMIC DNA]</scope>
    <source>
        <strain evidence="2 3">B</strain>
    </source>
</reference>
<evidence type="ECO:0000256" key="1">
    <source>
        <dbReference type="SAM" id="Coils"/>
    </source>
</evidence>
<dbReference type="VEuPathDB" id="PlasmoDB:PCYB_006680"/>
<proteinExistence type="predicted"/>
<dbReference type="AlphaFoldDB" id="K6V0Q7"/>